<feature type="transmembrane region" description="Helical" evidence="1">
    <location>
        <begin position="301"/>
        <end position="324"/>
    </location>
</feature>
<dbReference type="GO" id="GO:0008168">
    <property type="term" value="F:methyltransferase activity"/>
    <property type="evidence" value="ECO:0007669"/>
    <property type="project" value="UniProtKB-KW"/>
</dbReference>
<gene>
    <name evidence="3" type="ORF">VFPPC_11013</name>
</gene>
<keyword evidence="1" id="KW-1133">Transmembrane helix</keyword>
<dbReference type="InterPro" id="IPR012472">
    <property type="entry name" value="MCP1_TM"/>
</dbReference>
<comment type="caution">
    <text evidence="3">The sequence shown here is derived from an EMBL/GenBank/DDBJ whole genome shotgun (WGS) entry which is preliminary data.</text>
</comment>
<keyword evidence="1" id="KW-0472">Membrane</keyword>
<keyword evidence="1" id="KW-0812">Transmembrane</keyword>
<dbReference type="STRING" id="1380566.A0A179F048"/>
<keyword evidence="3" id="KW-0489">Methyltransferase</keyword>
<evidence type="ECO:0000259" key="2">
    <source>
        <dbReference type="Pfam" id="PF07950"/>
    </source>
</evidence>
<dbReference type="OrthoDB" id="10259513at2759"/>
<dbReference type="Pfam" id="PF07950">
    <property type="entry name" value="MCP1_TM"/>
    <property type="match status" value="1"/>
</dbReference>
<organism evidence="3 4">
    <name type="scientific">Pochonia chlamydosporia 170</name>
    <dbReference type="NCBI Taxonomy" id="1380566"/>
    <lineage>
        <taxon>Eukaryota</taxon>
        <taxon>Fungi</taxon>
        <taxon>Dikarya</taxon>
        <taxon>Ascomycota</taxon>
        <taxon>Pezizomycotina</taxon>
        <taxon>Sordariomycetes</taxon>
        <taxon>Hypocreomycetidae</taxon>
        <taxon>Hypocreales</taxon>
        <taxon>Clavicipitaceae</taxon>
        <taxon>Pochonia</taxon>
    </lineage>
</organism>
<dbReference type="PANTHER" id="PTHR38409">
    <property type="entry name" value="MDM10-COMPLEMENTING PROTEIN 1"/>
    <property type="match status" value="1"/>
</dbReference>
<dbReference type="EMBL" id="LSBJ02000013">
    <property type="protein sequence ID" value="OAQ58827.1"/>
    <property type="molecule type" value="Genomic_DNA"/>
</dbReference>
<dbReference type="GO" id="GO:0005741">
    <property type="term" value="C:mitochondrial outer membrane"/>
    <property type="evidence" value="ECO:0007669"/>
    <property type="project" value="TreeGrafter"/>
</dbReference>
<keyword evidence="4" id="KW-1185">Reference proteome</keyword>
<evidence type="ECO:0000313" key="3">
    <source>
        <dbReference type="EMBL" id="OAQ58827.1"/>
    </source>
</evidence>
<dbReference type="GeneID" id="28853287"/>
<feature type="transmembrane region" description="Helical" evidence="1">
    <location>
        <begin position="137"/>
        <end position="157"/>
    </location>
</feature>
<feature type="transmembrane region" description="Helical" evidence="1">
    <location>
        <begin position="93"/>
        <end position="117"/>
    </location>
</feature>
<proteinExistence type="predicted"/>
<dbReference type="KEGG" id="pchm:VFPPC_11013"/>
<dbReference type="Proteomes" id="UP000078397">
    <property type="component" value="Unassembled WGS sequence"/>
</dbReference>
<evidence type="ECO:0000256" key="1">
    <source>
        <dbReference type="SAM" id="Phobius"/>
    </source>
</evidence>
<dbReference type="InterPro" id="IPR039960">
    <property type="entry name" value="MCP1"/>
</dbReference>
<dbReference type="GO" id="GO:0055088">
    <property type="term" value="P:lipid homeostasis"/>
    <property type="evidence" value="ECO:0007669"/>
    <property type="project" value="InterPro"/>
</dbReference>
<reference evidence="3 4" key="1">
    <citation type="journal article" date="2016" name="PLoS Pathog.">
        <title>Biosynthesis of antibiotic leucinostatins in bio-control fungus Purpureocillium lilacinum and their inhibition on phytophthora revealed by genome mining.</title>
        <authorList>
            <person name="Wang G."/>
            <person name="Liu Z."/>
            <person name="Lin R."/>
            <person name="Li E."/>
            <person name="Mao Z."/>
            <person name="Ling J."/>
            <person name="Yang Y."/>
            <person name="Yin W.B."/>
            <person name="Xie B."/>
        </authorList>
    </citation>
    <scope>NUCLEOTIDE SEQUENCE [LARGE SCALE GENOMIC DNA]</scope>
    <source>
        <strain evidence="3">170</strain>
    </source>
</reference>
<feature type="transmembrane region" description="Helical" evidence="1">
    <location>
        <begin position="194"/>
        <end position="214"/>
    </location>
</feature>
<dbReference type="RefSeq" id="XP_018136924.1">
    <property type="nucleotide sequence ID" value="XM_018289293.1"/>
</dbReference>
<feature type="transmembrane region" description="Helical" evidence="1">
    <location>
        <begin position="251"/>
        <end position="272"/>
    </location>
</feature>
<evidence type="ECO:0000313" key="4">
    <source>
        <dbReference type="Proteomes" id="UP000078397"/>
    </source>
</evidence>
<dbReference type="AlphaFoldDB" id="A0A179F048"/>
<dbReference type="GO" id="GO:0007005">
    <property type="term" value="P:mitochondrion organization"/>
    <property type="evidence" value="ECO:0007669"/>
    <property type="project" value="TreeGrafter"/>
</dbReference>
<name>A0A179F048_METCM</name>
<sequence length="346" mass="37407">MDTPDRHSLHHKDSQATLISLLQLDPSPIDSPSPSTADKKIDFSPDEIDTLEGSNGSILSGTTVTAGTTNHVGLGGSHGAIYYLTRIQKYSSYAMGIFTTLHLTNVSLIPAITRSVAGSETYLLMTREIYQTSITEPLLVALPVIAHVGSGVALRLLRRWQNMKRYGGGTPGMYALHRMRDALSGKDGVNAVRLWPSLSYISISGYAFTLFYGAHVFMNRILPLVIEGDSSNIGLAYVAHGFARHPFTSRLAYLGLLATASGHMVWGLARWLGMAPSTQGWRGKESVVVDKKTKRQRRRKWLGVHGVAVGVAALWAIGGLGVVARGGLTDGWVGNVYDGLFRSVGM</sequence>
<keyword evidence="3" id="KW-0808">Transferase</keyword>
<dbReference type="PANTHER" id="PTHR38409:SF1">
    <property type="entry name" value="MITOCHONDRIAL ADAPTER PROTEIN MCP1"/>
    <property type="match status" value="1"/>
</dbReference>
<accession>A0A179F048</accession>
<protein>
    <submittedName>
        <fullName evidence="3">N2,N2-dimethylguanosine tRNA methyltransferase</fullName>
    </submittedName>
</protein>
<dbReference type="GO" id="GO:0032259">
    <property type="term" value="P:methylation"/>
    <property type="evidence" value="ECO:0007669"/>
    <property type="project" value="UniProtKB-KW"/>
</dbReference>
<feature type="domain" description="Mitochondrial adapter protein MCP1 transmembrane" evidence="2">
    <location>
        <begin position="211"/>
        <end position="327"/>
    </location>
</feature>